<comment type="caution">
    <text evidence="1">The sequence shown here is derived from an EMBL/GenBank/DDBJ whole genome shotgun (WGS) entry which is preliminary data.</text>
</comment>
<name>A0ACC0BQI6_CATRO</name>
<proteinExistence type="predicted"/>
<protein>
    <submittedName>
        <fullName evidence="1">Uncharacterized protein</fullName>
    </submittedName>
</protein>
<dbReference type="Proteomes" id="UP001060085">
    <property type="component" value="Linkage Group LG02"/>
</dbReference>
<reference evidence="2" key="1">
    <citation type="journal article" date="2023" name="Nat. Plants">
        <title>Single-cell RNA sequencing provides a high-resolution roadmap for understanding the multicellular compartmentation of specialized metabolism.</title>
        <authorList>
            <person name="Sun S."/>
            <person name="Shen X."/>
            <person name="Li Y."/>
            <person name="Li Y."/>
            <person name="Wang S."/>
            <person name="Li R."/>
            <person name="Zhang H."/>
            <person name="Shen G."/>
            <person name="Guo B."/>
            <person name="Wei J."/>
            <person name="Xu J."/>
            <person name="St-Pierre B."/>
            <person name="Chen S."/>
            <person name="Sun C."/>
        </authorList>
    </citation>
    <scope>NUCLEOTIDE SEQUENCE [LARGE SCALE GENOMIC DNA]</scope>
</reference>
<accession>A0ACC0BQI6</accession>
<dbReference type="EMBL" id="CM044702">
    <property type="protein sequence ID" value="KAI5674916.1"/>
    <property type="molecule type" value="Genomic_DNA"/>
</dbReference>
<keyword evidence="2" id="KW-1185">Reference proteome</keyword>
<organism evidence="1 2">
    <name type="scientific">Catharanthus roseus</name>
    <name type="common">Madagascar periwinkle</name>
    <name type="synonym">Vinca rosea</name>
    <dbReference type="NCBI Taxonomy" id="4058"/>
    <lineage>
        <taxon>Eukaryota</taxon>
        <taxon>Viridiplantae</taxon>
        <taxon>Streptophyta</taxon>
        <taxon>Embryophyta</taxon>
        <taxon>Tracheophyta</taxon>
        <taxon>Spermatophyta</taxon>
        <taxon>Magnoliopsida</taxon>
        <taxon>eudicotyledons</taxon>
        <taxon>Gunneridae</taxon>
        <taxon>Pentapetalae</taxon>
        <taxon>asterids</taxon>
        <taxon>lamiids</taxon>
        <taxon>Gentianales</taxon>
        <taxon>Apocynaceae</taxon>
        <taxon>Rauvolfioideae</taxon>
        <taxon>Vinceae</taxon>
        <taxon>Catharanthinae</taxon>
        <taxon>Catharanthus</taxon>
    </lineage>
</organism>
<gene>
    <name evidence="1" type="ORF">M9H77_05866</name>
</gene>
<evidence type="ECO:0000313" key="2">
    <source>
        <dbReference type="Proteomes" id="UP001060085"/>
    </source>
</evidence>
<sequence>MGNLSSCLESQVPMAARLVDLKGNLRTIELPITAAEIMMEEPGHVISAAIDDYNNLRSAASRFSAMKAEDQLCRGKLYVLVPVGRLNSKLSDSDLVILESVCKKKRRGSSRGHHHRSKILPTSAELGDSEEKPDSCCPVMVSSSRDNVCLSSASPARVRQWKPSLDSISEV</sequence>
<evidence type="ECO:0000313" key="1">
    <source>
        <dbReference type="EMBL" id="KAI5674916.1"/>
    </source>
</evidence>